<gene>
    <name evidence="2" type="ORF">CDAR_112431</name>
</gene>
<evidence type="ECO:0000256" key="1">
    <source>
        <dbReference type="SAM" id="MobiDB-lite"/>
    </source>
</evidence>
<reference evidence="2 3" key="1">
    <citation type="submission" date="2021-06" db="EMBL/GenBank/DDBJ databases">
        <title>Caerostris darwini draft genome.</title>
        <authorList>
            <person name="Kono N."/>
            <person name="Arakawa K."/>
        </authorList>
    </citation>
    <scope>NUCLEOTIDE SEQUENCE [LARGE SCALE GENOMIC DNA]</scope>
</reference>
<keyword evidence="3" id="KW-1185">Reference proteome</keyword>
<organism evidence="2 3">
    <name type="scientific">Caerostris darwini</name>
    <dbReference type="NCBI Taxonomy" id="1538125"/>
    <lineage>
        <taxon>Eukaryota</taxon>
        <taxon>Metazoa</taxon>
        <taxon>Ecdysozoa</taxon>
        <taxon>Arthropoda</taxon>
        <taxon>Chelicerata</taxon>
        <taxon>Arachnida</taxon>
        <taxon>Araneae</taxon>
        <taxon>Araneomorphae</taxon>
        <taxon>Entelegynae</taxon>
        <taxon>Araneoidea</taxon>
        <taxon>Araneidae</taxon>
        <taxon>Caerostris</taxon>
    </lineage>
</organism>
<comment type="caution">
    <text evidence="2">The sequence shown here is derived from an EMBL/GenBank/DDBJ whole genome shotgun (WGS) entry which is preliminary data.</text>
</comment>
<evidence type="ECO:0000313" key="2">
    <source>
        <dbReference type="EMBL" id="GIY02248.1"/>
    </source>
</evidence>
<dbReference type="EMBL" id="BPLQ01003666">
    <property type="protein sequence ID" value="GIY02248.1"/>
    <property type="molecule type" value="Genomic_DNA"/>
</dbReference>
<sequence length="88" mass="9512">MSPVSSQFENRKSESLTPNKTPFPKSENPSGPANKKGSAKNIGGNRLLPSKTAYQVPYASCSNATCQTQALLQLVELQALAQFVKTER</sequence>
<protein>
    <submittedName>
        <fullName evidence="2">Uncharacterized protein</fullName>
    </submittedName>
</protein>
<name>A0AAV4PXV7_9ARAC</name>
<accession>A0AAV4PXV7</accession>
<dbReference type="AlphaFoldDB" id="A0AAV4PXV7"/>
<proteinExistence type="predicted"/>
<feature type="region of interest" description="Disordered" evidence="1">
    <location>
        <begin position="1"/>
        <end position="46"/>
    </location>
</feature>
<dbReference type="Proteomes" id="UP001054837">
    <property type="component" value="Unassembled WGS sequence"/>
</dbReference>
<evidence type="ECO:0000313" key="3">
    <source>
        <dbReference type="Proteomes" id="UP001054837"/>
    </source>
</evidence>